<gene>
    <name evidence="1" type="ORF">E2C01_058267</name>
</gene>
<name>A0A5B7H3A0_PORTR</name>
<evidence type="ECO:0000313" key="2">
    <source>
        <dbReference type="Proteomes" id="UP000324222"/>
    </source>
</evidence>
<comment type="caution">
    <text evidence="1">The sequence shown here is derived from an EMBL/GenBank/DDBJ whole genome shotgun (WGS) entry which is preliminary data.</text>
</comment>
<evidence type="ECO:0000313" key="1">
    <source>
        <dbReference type="EMBL" id="MPC64155.1"/>
    </source>
</evidence>
<dbReference type="EMBL" id="VSRR010021707">
    <property type="protein sequence ID" value="MPC64155.1"/>
    <property type="molecule type" value="Genomic_DNA"/>
</dbReference>
<organism evidence="1 2">
    <name type="scientific">Portunus trituberculatus</name>
    <name type="common">Swimming crab</name>
    <name type="synonym">Neptunus trituberculatus</name>
    <dbReference type="NCBI Taxonomy" id="210409"/>
    <lineage>
        <taxon>Eukaryota</taxon>
        <taxon>Metazoa</taxon>
        <taxon>Ecdysozoa</taxon>
        <taxon>Arthropoda</taxon>
        <taxon>Crustacea</taxon>
        <taxon>Multicrustacea</taxon>
        <taxon>Malacostraca</taxon>
        <taxon>Eumalacostraca</taxon>
        <taxon>Eucarida</taxon>
        <taxon>Decapoda</taxon>
        <taxon>Pleocyemata</taxon>
        <taxon>Brachyura</taxon>
        <taxon>Eubrachyura</taxon>
        <taxon>Portunoidea</taxon>
        <taxon>Portunidae</taxon>
        <taxon>Portuninae</taxon>
        <taxon>Portunus</taxon>
    </lineage>
</organism>
<sequence length="71" mass="7259">MRYLNSGGSGGGGVGGAKGGGKIAYENSGLTFRQQLMARVLGNFTGVGIYCVGLKAQLLAYDFGSHVCKKA</sequence>
<reference evidence="1 2" key="1">
    <citation type="submission" date="2019-05" db="EMBL/GenBank/DDBJ databases">
        <title>Another draft genome of Portunus trituberculatus and its Hox gene families provides insights of decapod evolution.</title>
        <authorList>
            <person name="Jeong J.-H."/>
            <person name="Song I."/>
            <person name="Kim S."/>
            <person name="Choi T."/>
            <person name="Kim D."/>
            <person name="Ryu S."/>
            <person name="Kim W."/>
        </authorList>
    </citation>
    <scope>NUCLEOTIDE SEQUENCE [LARGE SCALE GENOMIC DNA]</scope>
    <source>
        <tissue evidence="1">Muscle</tissue>
    </source>
</reference>
<dbReference type="Proteomes" id="UP000324222">
    <property type="component" value="Unassembled WGS sequence"/>
</dbReference>
<accession>A0A5B7H3A0</accession>
<dbReference type="AlphaFoldDB" id="A0A5B7H3A0"/>
<protein>
    <submittedName>
        <fullName evidence="1">Uncharacterized protein</fullName>
    </submittedName>
</protein>
<proteinExistence type="predicted"/>
<keyword evidence="2" id="KW-1185">Reference proteome</keyword>